<accession>A0A366DXW2</accession>
<dbReference type="InterPro" id="IPR025485">
    <property type="entry name" value="DUF4377"/>
</dbReference>
<comment type="caution">
    <text evidence="3">The sequence shown here is derived from an EMBL/GenBank/DDBJ whole genome shotgun (WGS) entry which is preliminary data.</text>
</comment>
<keyword evidence="1" id="KW-0732">Signal</keyword>
<organism evidence="3 4">
    <name type="scientific">Pseudochrobactrum asaccharolyticum</name>
    <dbReference type="NCBI Taxonomy" id="354351"/>
    <lineage>
        <taxon>Bacteria</taxon>
        <taxon>Pseudomonadati</taxon>
        <taxon>Pseudomonadota</taxon>
        <taxon>Alphaproteobacteria</taxon>
        <taxon>Hyphomicrobiales</taxon>
        <taxon>Brucellaceae</taxon>
        <taxon>Pseudochrobactrum</taxon>
    </lineage>
</organism>
<keyword evidence="4" id="KW-1185">Reference proteome</keyword>
<dbReference type="RefSeq" id="WP_170137491.1">
    <property type="nucleotide sequence ID" value="NZ_JBHEEG010000001.1"/>
</dbReference>
<dbReference type="EMBL" id="QNRH01000004">
    <property type="protein sequence ID" value="RBO94715.1"/>
    <property type="molecule type" value="Genomic_DNA"/>
</dbReference>
<feature type="chain" id="PRO_5016635669" evidence="1">
    <location>
        <begin position="28"/>
        <end position="111"/>
    </location>
</feature>
<gene>
    <name evidence="3" type="ORF">DFR47_10473</name>
</gene>
<sequence length="111" mass="12165">MKKTLIIPAIAAALFSTALLPVAQANAAGKTETLYVNNKLVDCVGVGPQKCMQVRTSPKGEWTLFYNGIDGFDYEPGYKYKLRVNITKVKNPPADASSLNYKLVKVLSKKK</sequence>
<protein>
    <submittedName>
        <fullName evidence="3">Uncharacterized protein DUF4377</fullName>
    </submittedName>
</protein>
<feature type="domain" description="DUF4377" evidence="2">
    <location>
        <begin position="35"/>
        <end position="109"/>
    </location>
</feature>
<evidence type="ECO:0000256" key="1">
    <source>
        <dbReference type="SAM" id="SignalP"/>
    </source>
</evidence>
<evidence type="ECO:0000313" key="4">
    <source>
        <dbReference type="Proteomes" id="UP000252893"/>
    </source>
</evidence>
<feature type="signal peptide" evidence="1">
    <location>
        <begin position="1"/>
        <end position="27"/>
    </location>
</feature>
<dbReference type="Pfam" id="PF14302">
    <property type="entry name" value="DUF4377"/>
    <property type="match status" value="1"/>
</dbReference>
<evidence type="ECO:0000313" key="3">
    <source>
        <dbReference type="EMBL" id="RBO94715.1"/>
    </source>
</evidence>
<dbReference type="Proteomes" id="UP000252893">
    <property type="component" value="Unassembled WGS sequence"/>
</dbReference>
<proteinExistence type="predicted"/>
<dbReference type="AlphaFoldDB" id="A0A366DXW2"/>
<reference evidence="3 4" key="1">
    <citation type="submission" date="2018-06" db="EMBL/GenBank/DDBJ databases">
        <title>Genomic Encyclopedia of Type Strains, Phase IV (KMG-IV): sequencing the most valuable type-strain genomes for metagenomic binning, comparative biology and taxonomic classification.</title>
        <authorList>
            <person name="Goeker M."/>
        </authorList>
    </citation>
    <scope>NUCLEOTIDE SEQUENCE [LARGE SCALE GENOMIC DNA]</scope>
    <source>
        <strain evidence="3 4">DSM 25619</strain>
    </source>
</reference>
<name>A0A366DXW2_9HYPH</name>
<evidence type="ECO:0000259" key="2">
    <source>
        <dbReference type="Pfam" id="PF14302"/>
    </source>
</evidence>